<evidence type="ECO:0008006" key="4">
    <source>
        <dbReference type="Google" id="ProtNLM"/>
    </source>
</evidence>
<evidence type="ECO:0000256" key="1">
    <source>
        <dbReference type="SAM" id="SignalP"/>
    </source>
</evidence>
<evidence type="ECO:0000313" key="3">
    <source>
        <dbReference type="Proteomes" id="UP001234178"/>
    </source>
</evidence>
<feature type="signal peptide" evidence="1">
    <location>
        <begin position="1"/>
        <end position="21"/>
    </location>
</feature>
<dbReference type="SUPFAM" id="SSF52047">
    <property type="entry name" value="RNI-like"/>
    <property type="match status" value="1"/>
</dbReference>
<dbReference type="InterPro" id="IPR032675">
    <property type="entry name" value="LRR_dom_sf"/>
</dbReference>
<gene>
    <name evidence="2" type="ORF">OUZ56_006310</name>
</gene>
<dbReference type="PANTHER" id="PTHR13318">
    <property type="entry name" value="PARTNER OF PAIRED, ISOFORM B-RELATED"/>
    <property type="match status" value="1"/>
</dbReference>
<name>A0ABQ9YVU3_9CRUS</name>
<proteinExistence type="predicted"/>
<evidence type="ECO:0000313" key="2">
    <source>
        <dbReference type="EMBL" id="KAK4004578.1"/>
    </source>
</evidence>
<dbReference type="SMART" id="SM00367">
    <property type="entry name" value="LRR_CC"/>
    <property type="match status" value="2"/>
</dbReference>
<feature type="chain" id="PRO_5045438943" description="Jmjc domain-containing histone demethylation protein" evidence="1">
    <location>
        <begin position="22"/>
        <end position="543"/>
    </location>
</feature>
<comment type="caution">
    <text evidence="2">The sequence shown here is derived from an EMBL/GenBank/DDBJ whole genome shotgun (WGS) entry which is preliminary data.</text>
</comment>
<accession>A0ABQ9YVU3</accession>
<dbReference type="InterPro" id="IPR006553">
    <property type="entry name" value="Leu-rich_rpt_Cys-con_subtyp"/>
</dbReference>
<sequence>MPALTGFIFFIFIQCVVVVRGVSHRWCRDSTRRKIVKNVTLMHYLPESRVVMPKRRSPSTLVLTCLKEICSSIDWFASHHRQQFVCLTSDLVSRIFNRLKTRPDLTVEHFQLVVTDHVNCIDLSNPYQHDKWDSYIDSVLDIICVRKPNLIRINFSNVLRIPDIFWSHIIQSLTSLQIISLRSTNCSDQQVFTIVKHCRNLRELDLSLCERVTNWSISYLSEEAEEGLKLQHLDLMQTQVDERGIRSALQRCPGLRSLKWRNTINVLGQIYRDLSGNRSLTTPPSFSLHQLISDHSYRLCSLPGAVQLCRHAVQVIIDGPSLLLAKELQSLEHLVCLRELQVLLASNNSSEFQLNFREGFDLILLKHGPTLEHLSLGRIHNVNLQQIARYCRQLTSLSLESNHSYDHTETSTETIQCLSKFHVIIRDRERVDVDDSVRDVPGSCLSALISSKNMKQIKIRACQTLDDDILVNALVGPNLETLELESCSNISMKSLWLVTERSERLSNLKVYRCQLVNYREIAELYAVINEQHCDLDVDYYSDD</sequence>
<keyword evidence="1" id="KW-0732">Signal</keyword>
<protein>
    <recommendedName>
        <fullName evidence="4">Jmjc domain-containing histone demethylation protein</fullName>
    </recommendedName>
</protein>
<keyword evidence="3" id="KW-1185">Reference proteome</keyword>
<dbReference type="PANTHER" id="PTHR13318:SF95">
    <property type="entry name" value="F-BOX PROTEIN YLR352W"/>
    <property type="match status" value="1"/>
</dbReference>
<dbReference type="Gene3D" id="3.80.10.10">
    <property type="entry name" value="Ribonuclease Inhibitor"/>
    <property type="match status" value="1"/>
</dbReference>
<organism evidence="2 3">
    <name type="scientific">Daphnia magna</name>
    <dbReference type="NCBI Taxonomy" id="35525"/>
    <lineage>
        <taxon>Eukaryota</taxon>
        <taxon>Metazoa</taxon>
        <taxon>Ecdysozoa</taxon>
        <taxon>Arthropoda</taxon>
        <taxon>Crustacea</taxon>
        <taxon>Branchiopoda</taxon>
        <taxon>Diplostraca</taxon>
        <taxon>Cladocera</taxon>
        <taxon>Anomopoda</taxon>
        <taxon>Daphniidae</taxon>
        <taxon>Daphnia</taxon>
    </lineage>
</organism>
<reference evidence="2 3" key="1">
    <citation type="journal article" date="2023" name="Nucleic Acids Res.">
        <title>The hologenome of Daphnia magna reveals possible DNA methylation and microbiome-mediated evolution of the host genome.</title>
        <authorList>
            <person name="Chaturvedi A."/>
            <person name="Li X."/>
            <person name="Dhandapani V."/>
            <person name="Marshall H."/>
            <person name="Kissane S."/>
            <person name="Cuenca-Cambronero M."/>
            <person name="Asole G."/>
            <person name="Calvet F."/>
            <person name="Ruiz-Romero M."/>
            <person name="Marangio P."/>
            <person name="Guigo R."/>
            <person name="Rago D."/>
            <person name="Mirbahai L."/>
            <person name="Eastwood N."/>
            <person name="Colbourne J.K."/>
            <person name="Zhou J."/>
            <person name="Mallon E."/>
            <person name="Orsini L."/>
        </authorList>
    </citation>
    <scope>NUCLEOTIDE SEQUENCE [LARGE SCALE GENOMIC DNA]</scope>
    <source>
        <strain evidence="2">LRV0_1</strain>
    </source>
</reference>
<dbReference type="Proteomes" id="UP001234178">
    <property type="component" value="Unassembled WGS sequence"/>
</dbReference>
<dbReference type="EMBL" id="JAOYFB010000001">
    <property type="protein sequence ID" value="KAK4004578.1"/>
    <property type="molecule type" value="Genomic_DNA"/>
</dbReference>